<feature type="region of interest" description="Disordered" evidence="1">
    <location>
        <begin position="27"/>
        <end position="67"/>
    </location>
</feature>
<feature type="compositionally biased region" description="Polar residues" evidence="1">
    <location>
        <begin position="1"/>
        <end position="12"/>
    </location>
</feature>
<name>A0A6J4NZY6_9ACTN</name>
<evidence type="ECO:0000313" key="2">
    <source>
        <dbReference type="EMBL" id="CAA9402431.1"/>
    </source>
</evidence>
<dbReference type="AlphaFoldDB" id="A0A6J4NZY6"/>
<feature type="non-terminal residue" evidence="2">
    <location>
        <position position="67"/>
    </location>
</feature>
<dbReference type="EMBL" id="CADCUO010000149">
    <property type="protein sequence ID" value="CAA9402431.1"/>
    <property type="molecule type" value="Genomic_DNA"/>
</dbReference>
<feature type="compositionally biased region" description="Low complexity" evidence="1">
    <location>
        <begin position="39"/>
        <end position="53"/>
    </location>
</feature>
<reference evidence="2" key="1">
    <citation type="submission" date="2020-02" db="EMBL/GenBank/DDBJ databases">
        <authorList>
            <person name="Meier V. D."/>
        </authorList>
    </citation>
    <scope>NUCLEOTIDE SEQUENCE</scope>
    <source>
        <strain evidence="2">AVDCRST_MAG75</strain>
    </source>
</reference>
<organism evidence="2">
    <name type="scientific">uncultured Propionibacteriaceae bacterium</name>
    <dbReference type="NCBI Taxonomy" id="257457"/>
    <lineage>
        <taxon>Bacteria</taxon>
        <taxon>Bacillati</taxon>
        <taxon>Actinomycetota</taxon>
        <taxon>Actinomycetes</taxon>
        <taxon>Propionibacteriales</taxon>
        <taxon>Propionibacteriaceae</taxon>
        <taxon>environmental samples</taxon>
    </lineage>
</organism>
<evidence type="ECO:0000256" key="1">
    <source>
        <dbReference type="SAM" id="MobiDB-lite"/>
    </source>
</evidence>
<feature type="non-terminal residue" evidence="2">
    <location>
        <position position="1"/>
    </location>
</feature>
<proteinExistence type="predicted"/>
<feature type="compositionally biased region" description="Basic residues" evidence="1">
    <location>
        <begin position="54"/>
        <end position="67"/>
    </location>
</feature>
<accession>A0A6J4NZY6</accession>
<protein>
    <submittedName>
        <fullName evidence="2">Cold shock protein of CSP family</fullName>
    </submittedName>
</protein>
<gene>
    <name evidence="2" type="ORF">AVDCRST_MAG75-2225</name>
</gene>
<feature type="region of interest" description="Disordered" evidence="1">
    <location>
        <begin position="1"/>
        <end position="20"/>
    </location>
</feature>
<sequence length="67" mass="7211">WHKELSSGSTPKKGSALLRLMAGAPTSSCITARSHRPASVRSTRVSASSSPLPRARRAHRRTTSNRS</sequence>